<keyword evidence="2" id="KW-0226">DNA condensation</keyword>
<dbReference type="PANTHER" id="PTHR33175:SF3">
    <property type="entry name" value="DNA-BINDING PROTEIN HU-BETA"/>
    <property type="match status" value="1"/>
</dbReference>
<dbReference type="GO" id="GO:0003677">
    <property type="term" value="F:DNA binding"/>
    <property type="evidence" value="ECO:0007669"/>
    <property type="project" value="UniProtKB-KW"/>
</dbReference>
<dbReference type="KEGG" id="dti:Desti_4642"/>
<evidence type="ECO:0000256" key="3">
    <source>
        <dbReference type="ARBA" id="ARBA00023125"/>
    </source>
</evidence>
<accession>I4CCH5</accession>
<proteinExistence type="inferred from homology"/>
<dbReference type="RefSeq" id="WP_014812376.1">
    <property type="nucleotide sequence ID" value="NC_018025.1"/>
</dbReference>
<evidence type="ECO:0000313" key="5">
    <source>
        <dbReference type="EMBL" id="AFM27266.1"/>
    </source>
</evidence>
<organism evidence="5 6">
    <name type="scientific">Desulfomonile tiedjei (strain ATCC 49306 / DSM 6799 / DCB-1)</name>
    <dbReference type="NCBI Taxonomy" id="706587"/>
    <lineage>
        <taxon>Bacteria</taxon>
        <taxon>Pseudomonadati</taxon>
        <taxon>Thermodesulfobacteriota</taxon>
        <taxon>Desulfomonilia</taxon>
        <taxon>Desulfomonilales</taxon>
        <taxon>Desulfomonilaceae</taxon>
        <taxon>Desulfomonile</taxon>
    </lineage>
</organism>
<dbReference type="SUPFAM" id="SSF143880">
    <property type="entry name" value="NE0471 N-terminal domain-like"/>
    <property type="match status" value="1"/>
</dbReference>
<dbReference type="eggNOG" id="COG0776">
    <property type="taxonomic scope" value="Bacteria"/>
</dbReference>
<dbReference type="PANTHER" id="PTHR33175">
    <property type="entry name" value="DNA-BINDING PROTEIN HU"/>
    <property type="match status" value="1"/>
</dbReference>
<keyword evidence="6" id="KW-1185">Reference proteome</keyword>
<dbReference type="GO" id="GO:0030527">
    <property type="term" value="F:structural constituent of chromatin"/>
    <property type="evidence" value="ECO:0007669"/>
    <property type="project" value="InterPro"/>
</dbReference>
<dbReference type="CDD" id="cd13831">
    <property type="entry name" value="HU"/>
    <property type="match status" value="1"/>
</dbReference>
<dbReference type="InterPro" id="IPR010992">
    <property type="entry name" value="IHF-like_DNA-bd_dom_sf"/>
</dbReference>
<gene>
    <name evidence="5" type="ordered locus">Desti_4642</name>
</gene>
<sequence length="176" mass="20184">MREIIEVVPIDDYRLEIGFGDGERTIVDMKPLMKRKSFQPLMDKALFSQVEIDRKFGGVQWPNGIDVCTDWIEAQSKSYETRNLTRAELISQISNKTKVSKKAVDQVLKSLVGTIRRTLEENREIRIPELGTFSVVQRTGRTIVDFRTGIKIKILPTKAPRFRASKSLKDSIKKSK</sequence>
<dbReference type="InterPro" id="IPR000119">
    <property type="entry name" value="Hist_DNA-bd"/>
</dbReference>
<comment type="similarity">
    <text evidence="1 4">Belongs to the bacterial histone-like protein family.</text>
</comment>
<dbReference type="STRING" id="706587.Desti_4642"/>
<dbReference type="Proteomes" id="UP000006055">
    <property type="component" value="Chromosome"/>
</dbReference>
<dbReference type="Gene3D" id="3.30.2020.10">
    <property type="entry name" value="NE0471-like N-terminal domain"/>
    <property type="match status" value="1"/>
</dbReference>
<evidence type="ECO:0000256" key="4">
    <source>
        <dbReference type="RuleBase" id="RU003939"/>
    </source>
</evidence>
<evidence type="ECO:0000256" key="1">
    <source>
        <dbReference type="ARBA" id="ARBA00010529"/>
    </source>
</evidence>
<dbReference type="AlphaFoldDB" id="I4CCH5"/>
<name>I4CCH5_DESTA</name>
<dbReference type="OrthoDB" id="3233810at2"/>
<dbReference type="InterPro" id="IPR036782">
    <property type="entry name" value="NE0471-like_N"/>
</dbReference>
<dbReference type="GO" id="GO:0030261">
    <property type="term" value="P:chromosome condensation"/>
    <property type="evidence" value="ECO:0007669"/>
    <property type="project" value="UniProtKB-KW"/>
</dbReference>
<dbReference type="Pfam" id="PF10387">
    <property type="entry name" value="DUF2442"/>
    <property type="match status" value="1"/>
</dbReference>
<evidence type="ECO:0000313" key="6">
    <source>
        <dbReference type="Proteomes" id="UP000006055"/>
    </source>
</evidence>
<reference evidence="6" key="1">
    <citation type="submission" date="2012-06" db="EMBL/GenBank/DDBJ databases">
        <title>Complete sequence of chromosome of Desulfomonile tiedjei DSM 6799.</title>
        <authorList>
            <person name="Lucas S."/>
            <person name="Copeland A."/>
            <person name="Lapidus A."/>
            <person name="Glavina del Rio T."/>
            <person name="Dalin E."/>
            <person name="Tice H."/>
            <person name="Bruce D."/>
            <person name="Goodwin L."/>
            <person name="Pitluck S."/>
            <person name="Peters L."/>
            <person name="Ovchinnikova G."/>
            <person name="Zeytun A."/>
            <person name="Lu M."/>
            <person name="Kyrpides N."/>
            <person name="Mavromatis K."/>
            <person name="Ivanova N."/>
            <person name="Brettin T."/>
            <person name="Detter J.C."/>
            <person name="Han C."/>
            <person name="Larimer F."/>
            <person name="Land M."/>
            <person name="Hauser L."/>
            <person name="Markowitz V."/>
            <person name="Cheng J.-F."/>
            <person name="Hugenholtz P."/>
            <person name="Woyke T."/>
            <person name="Wu D."/>
            <person name="Spring S."/>
            <person name="Schroeder M."/>
            <person name="Brambilla E."/>
            <person name="Klenk H.-P."/>
            <person name="Eisen J.A."/>
        </authorList>
    </citation>
    <scope>NUCLEOTIDE SEQUENCE [LARGE SCALE GENOMIC DNA]</scope>
    <source>
        <strain evidence="6">ATCC 49306 / DSM 6799 / DCB-1</strain>
    </source>
</reference>
<dbReference type="SUPFAM" id="SSF47729">
    <property type="entry name" value="IHF-like DNA-binding proteins"/>
    <property type="match status" value="1"/>
</dbReference>
<dbReference type="SMART" id="SM00411">
    <property type="entry name" value="BHL"/>
    <property type="match status" value="1"/>
</dbReference>
<dbReference type="Pfam" id="PF00216">
    <property type="entry name" value="Bac_DNA_binding"/>
    <property type="match status" value="1"/>
</dbReference>
<dbReference type="HOGENOM" id="CLU_1522815_0_0_7"/>
<dbReference type="Gene3D" id="4.10.520.10">
    <property type="entry name" value="IHF-like DNA-binding proteins"/>
    <property type="match status" value="1"/>
</dbReference>
<keyword evidence="3 5" id="KW-0238">DNA-binding</keyword>
<dbReference type="InterPro" id="IPR018841">
    <property type="entry name" value="DUF2442"/>
</dbReference>
<protein>
    <submittedName>
        <fullName evidence="5">Bacterial nucleoid DNA-binding protein</fullName>
    </submittedName>
</protein>
<evidence type="ECO:0000256" key="2">
    <source>
        <dbReference type="ARBA" id="ARBA00023067"/>
    </source>
</evidence>
<dbReference type="EMBL" id="CP003360">
    <property type="protein sequence ID" value="AFM27266.1"/>
    <property type="molecule type" value="Genomic_DNA"/>
</dbReference>